<dbReference type="GO" id="GO:0016301">
    <property type="term" value="F:kinase activity"/>
    <property type="evidence" value="ECO:0007669"/>
    <property type="project" value="UniProtKB-KW"/>
</dbReference>
<protein>
    <submittedName>
        <fullName evidence="5">Fructoselysine 6-kinase</fullName>
        <ecNumber evidence="5">2.7.1.-</ecNumber>
    </submittedName>
</protein>
<dbReference type="InterPro" id="IPR029056">
    <property type="entry name" value="Ribokinase-like"/>
</dbReference>
<feature type="domain" description="Carbohydrate kinase PfkB" evidence="4">
    <location>
        <begin position="21"/>
        <end position="251"/>
    </location>
</feature>
<dbReference type="SUPFAM" id="SSF53613">
    <property type="entry name" value="Ribokinase-like"/>
    <property type="match status" value="1"/>
</dbReference>
<evidence type="ECO:0000313" key="5">
    <source>
        <dbReference type="EMBL" id="NYD23221.1"/>
    </source>
</evidence>
<dbReference type="EMBL" id="JACCBB010000001">
    <property type="protein sequence ID" value="NYD23221.1"/>
    <property type="molecule type" value="Genomic_DNA"/>
</dbReference>
<dbReference type="Pfam" id="PF00294">
    <property type="entry name" value="PfkB"/>
    <property type="match status" value="1"/>
</dbReference>
<evidence type="ECO:0000256" key="1">
    <source>
        <dbReference type="ARBA" id="ARBA00010688"/>
    </source>
</evidence>
<dbReference type="InterPro" id="IPR011611">
    <property type="entry name" value="PfkB_dom"/>
</dbReference>
<dbReference type="AlphaFoldDB" id="A0A7Y9DMI1"/>
<keyword evidence="6" id="KW-1185">Reference proteome</keyword>
<evidence type="ECO:0000259" key="4">
    <source>
        <dbReference type="Pfam" id="PF00294"/>
    </source>
</evidence>
<keyword evidence="2 5" id="KW-0808">Transferase</keyword>
<evidence type="ECO:0000256" key="3">
    <source>
        <dbReference type="ARBA" id="ARBA00022777"/>
    </source>
</evidence>
<dbReference type="PANTHER" id="PTHR43320:SF3">
    <property type="entry name" value="CARBOHYDRATE KINASE PFKB DOMAIN-CONTAINING PROTEIN"/>
    <property type="match status" value="1"/>
</dbReference>
<dbReference type="Proteomes" id="UP000521922">
    <property type="component" value="Unassembled WGS sequence"/>
</dbReference>
<dbReference type="PROSITE" id="PS00584">
    <property type="entry name" value="PFKB_KINASES_2"/>
    <property type="match status" value="1"/>
</dbReference>
<proteinExistence type="inferred from homology"/>
<dbReference type="InterPro" id="IPR052700">
    <property type="entry name" value="Carb_kinase_PfkB-like"/>
</dbReference>
<sequence>MIGVIGDNTIDRYVGEVERTFVGGNALNVAVQLHRHGRPVHYSGAVADDPDGQVVRAAVEAQGVGVTGLRTDPGETAVTLVEVAADGERSFAREDFGVTARFVPAEAELDLLARCDWVHLGMTAAAQQVRDALRARGPVRLSQDCAVSPGHDGLEVAFLSVGDDRSRAPAAAREALAGGARLAVATCGAAGAYATDGQREWWQDATAADVVDTTGAGDSFIAGFIAARVDGHDVPTALRTGSQWAAATCGHLAGWPQDPS</sequence>
<gene>
    <name evidence="5" type="ORF">BJ968_002761</name>
</gene>
<accession>A0A7Y9DMI1</accession>
<comment type="caution">
    <text evidence="5">The sequence shown here is derived from an EMBL/GenBank/DDBJ whole genome shotgun (WGS) entry which is preliminary data.</text>
</comment>
<reference evidence="5 6" key="1">
    <citation type="submission" date="2020-07" db="EMBL/GenBank/DDBJ databases">
        <title>Sequencing the genomes of 1000 actinobacteria strains.</title>
        <authorList>
            <person name="Klenk H.-P."/>
        </authorList>
    </citation>
    <scope>NUCLEOTIDE SEQUENCE [LARGE SCALE GENOMIC DNA]</scope>
    <source>
        <strain evidence="5 6">DSM 7487</strain>
    </source>
</reference>
<keyword evidence="3 5" id="KW-0418">Kinase</keyword>
<name>A0A7Y9DMI1_9ACTN</name>
<evidence type="ECO:0000256" key="2">
    <source>
        <dbReference type="ARBA" id="ARBA00022679"/>
    </source>
</evidence>
<comment type="similarity">
    <text evidence="1">Belongs to the carbohydrate kinase PfkB family.</text>
</comment>
<dbReference type="PANTHER" id="PTHR43320">
    <property type="entry name" value="SUGAR KINASE"/>
    <property type="match status" value="1"/>
</dbReference>
<evidence type="ECO:0000313" key="6">
    <source>
        <dbReference type="Proteomes" id="UP000521922"/>
    </source>
</evidence>
<dbReference type="Gene3D" id="3.40.1190.20">
    <property type="match status" value="1"/>
</dbReference>
<dbReference type="RefSeq" id="WP_179752773.1">
    <property type="nucleotide sequence ID" value="NZ_BAAAGN010000010.1"/>
</dbReference>
<dbReference type="InterPro" id="IPR002173">
    <property type="entry name" value="Carboh/pur_kinase_PfkB_CS"/>
</dbReference>
<organism evidence="5 6">
    <name type="scientific">Kineococcus aurantiacus</name>
    <dbReference type="NCBI Taxonomy" id="37633"/>
    <lineage>
        <taxon>Bacteria</taxon>
        <taxon>Bacillati</taxon>
        <taxon>Actinomycetota</taxon>
        <taxon>Actinomycetes</taxon>
        <taxon>Kineosporiales</taxon>
        <taxon>Kineosporiaceae</taxon>
        <taxon>Kineococcus</taxon>
    </lineage>
</organism>
<dbReference type="EC" id="2.7.1.-" evidence="5"/>